<name>A0ABX2EBT1_9BURK</name>
<dbReference type="EMBL" id="JABRWJ010000001">
    <property type="protein sequence ID" value="NRF65802.1"/>
    <property type="molecule type" value="Genomic_DNA"/>
</dbReference>
<dbReference type="RefSeq" id="WP_173120165.1">
    <property type="nucleotide sequence ID" value="NZ_JABRWJ010000001.1"/>
</dbReference>
<dbReference type="PANTHER" id="PTHR35271:SF1">
    <property type="entry name" value="ABC TRANSPORTER, SUBSTRATE-BINDING LIPOPROTEIN"/>
    <property type="match status" value="1"/>
</dbReference>
<keyword evidence="2" id="KW-1185">Reference proteome</keyword>
<dbReference type="Proteomes" id="UP000737171">
    <property type="component" value="Unassembled WGS sequence"/>
</dbReference>
<reference evidence="1 2" key="1">
    <citation type="submission" date="2020-05" db="EMBL/GenBank/DDBJ databases">
        <title>Aquincola sp. isolate from soil.</title>
        <authorList>
            <person name="Han J."/>
            <person name="Kim D.-U."/>
        </authorList>
    </citation>
    <scope>NUCLEOTIDE SEQUENCE [LARGE SCALE GENOMIC DNA]</scope>
    <source>
        <strain evidence="1 2">S2</strain>
    </source>
</reference>
<accession>A0ABX2EBT1</accession>
<evidence type="ECO:0000313" key="2">
    <source>
        <dbReference type="Proteomes" id="UP000737171"/>
    </source>
</evidence>
<evidence type="ECO:0000313" key="1">
    <source>
        <dbReference type="EMBL" id="NRF65802.1"/>
    </source>
</evidence>
<dbReference type="Pfam" id="PF04392">
    <property type="entry name" value="ABC_sub_bind"/>
    <property type="match status" value="1"/>
</dbReference>
<proteinExistence type="predicted"/>
<dbReference type="PANTHER" id="PTHR35271">
    <property type="entry name" value="ABC TRANSPORTER, SUBSTRATE-BINDING LIPOPROTEIN-RELATED"/>
    <property type="match status" value="1"/>
</dbReference>
<protein>
    <submittedName>
        <fullName evidence="1">ABC transporter substrate-binding protein</fullName>
    </submittedName>
</protein>
<gene>
    <name evidence="1" type="ORF">HLB44_02260</name>
</gene>
<dbReference type="InterPro" id="IPR007487">
    <property type="entry name" value="ABC_transpt-TYRBP-like"/>
</dbReference>
<dbReference type="CDD" id="cd06325">
    <property type="entry name" value="PBP1_ABC_unchar_transporter"/>
    <property type="match status" value="1"/>
</dbReference>
<comment type="caution">
    <text evidence="1">The sequence shown here is derived from an EMBL/GenBank/DDBJ whole genome shotgun (WGS) entry which is preliminary data.</text>
</comment>
<dbReference type="Gene3D" id="3.40.50.2300">
    <property type="match status" value="2"/>
</dbReference>
<organism evidence="1 2">
    <name type="scientific">Pseudaquabacterium terrae</name>
    <dbReference type="NCBI Taxonomy" id="2732868"/>
    <lineage>
        <taxon>Bacteria</taxon>
        <taxon>Pseudomonadati</taxon>
        <taxon>Pseudomonadota</taxon>
        <taxon>Betaproteobacteria</taxon>
        <taxon>Burkholderiales</taxon>
        <taxon>Sphaerotilaceae</taxon>
        <taxon>Pseudaquabacterium</taxon>
    </lineage>
</organism>
<sequence length="328" mass="35629">MRRRTVIVGGLLARPLEGMAQPAGKMARIGFIGGSTPDPVVLSTWVEPLRQGLRDLGYVEGRNITIEFRWHEGKQERLPGLLAELIALAPDVLVTLGPPSAILARDATPTVPVVALAIDDPVATGLAVTHARPGRNITGLSGAFQGILEKRLQLMKDIVPDARRFAVLTNPISYGRAQVEAYLQRQNVERLLAVQVKVLEVRGPDDFDAAFATMARERVDAVAVLSDSMFWVHRTRLGELCIKHRLPSVWGGAGYLDAGGLLSYQGDFAETARRAASFIDKILKGTKPGDIPFEQATKLELVVNLKVAKTLGLTLPQSVLVRADQVIE</sequence>